<feature type="chain" id="PRO_5046124760" description="Phosphotyrosine protein phosphatase I domain-containing protein" evidence="1">
    <location>
        <begin position="22"/>
        <end position="213"/>
    </location>
</feature>
<dbReference type="EMBL" id="JBHSMD010000001">
    <property type="protein sequence ID" value="MFC5491538.1"/>
    <property type="molecule type" value="Genomic_DNA"/>
</dbReference>
<dbReference type="SMART" id="SM00226">
    <property type="entry name" value="LMWPc"/>
    <property type="match status" value="1"/>
</dbReference>
<dbReference type="Pfam" id="PF01451">
    <property type="entry name" value="LMWPc"/>
    <property type="match status" value="1"/>
</dbReference>
<evidence type="ECO:0000256" key="1">
    <source>
        <dbReference type="SAM" id="SignalP"/>
    </source>
</evidence>
<comment type="caution">
    <text evidence="3">The sequence shown here is derived from an EMBL/GenBank/DDBJ whole genome shotgun (WGS) entry which is preliminary data.</text>
</comment>
<dbReference type="InterPro" id="IPR023485">
    <property type="entry name" value="Ptyr_pPase"/>
</dbReference>
<dbReference type="RefSeq" id="WP_345180716.1">
    <property type="nucleotide sequence ID" value="NZ_BAABFQ010000008.1"/>
</dbReference>
<protein>
    <recommendedName>
        <fullName evidence="2">Phosphotyrosine protein phosphatase I domain-containing protein</fullName>
    </recommendedName>
</protein>
<accession>A0ABW0MVU8</accession>
<keyword evidence="1" id="KW-0732">Signal</keyword>
<proteinExistence type="predicted"/>
<dbReference type="InterPro" id="IPR036196">
    <property type="entry name" value="Ptyr_pPase_sf"/>
</dbReference>
<gene>
    <name evidence="3" type="ORF">ACFPKY_00415</name>
</gene>
<dbReference type="SUPFAM" id="SSF52788">
    <property type="entry name" value="Phosphotyrosine protein phosphatases I"/>
    <property type="match status" value="1"/>
</dbReference>
<organism evidence="3 4">
    <name type="scientific">Nocardioides caricicola</name>
    <dbReference type="NCBI Taxonomy" id="634770"/>
    <lineage>
        <taxon>Bacteria</taxon>
        <taxon>Bacillati</taxon>
        <taxon>Actinomycetota</taxon>
        <taxon>Actinomycetes</taxon>
        <taxon>Propionibacteriales</taxon>
        <taxon>Nocardioidaceae</taxon>
        <taxon>Nocardioides</taxon>
    </lineage>
</organism>
<reference evidence="4" key="1">
    <citation type="journal article" date="2019" name="Int. J. Syst. Evol. Microbiol.">
        <title>The Global Catalogue of Microorganisms (GCM) 10K type strain sequencing project: providing services to taxonomists for standard genome sequencing and annotation.</title>
        <authorList>
            <consortium name="The Broad Institute Genomics Platform"/>
            <consortium name="The Broad Institute Genome Sequencing Center for Infectious Disease"/>
            <person name="Wu L."/>
            <person name="Ma J."/>
        </authorList>
    </citation>
    <scope>NUCLEOTIDE SEQUENCE [LARGE SCALE GENOMIC DNA]</scope>
    <source>
        <strain evidence="4">KACC 13778</strain>
    </source>
</reference>
<name>A0ABW0MVU8_9ACTN</name>
<sequence>MTFTILIACSANVCRSPLASAVLAHAVALEQVDRSVSVVTGGLEAIAGQPACPEIARMAEARGLHSRSLVRHEASILTPDEIGAADLVLTADRRARSGVMKRMPFATGRTFTIREAAQLGAAALPEVRGHTLDDRLRSYVAAMNDVRGLSELPRTRRMVVLTSPWRRLAVHAHDIPDAHQGERAPHRAVYSLTASSSKQVARDLSTCAQVSVG</sequence>
<feature type="signal peptide" evidence="1">
    <location>
        <begin position="1"/>
        <end position="21"/>
    </location>
</feature>
<evidence type="ECO:0000313" key="4">
    <source>
        <dbReference type="Proteomes" id="UP001595956"/>
    </source>
</evidence>
<evidence type="ECO:0000259" key="2">
    <source>
        <dbReference type="SMART" id="SM00226"/>
    </source>
</evidence>
<keyword evidence="4" id="KW-1185">Reference proteome</keyword>
<dbReference type="Proteomes" id="UP001595956">
    <property type="component" value="Unassembled WGS sequence"/>
</dbReference>
<evidence type="ECO:0000313" key="3">
    <source>
        <dbReference type="EMBL" id="MFC5491538.1"/>
    </source>
</evidence>
<feature type="domain" description="Phosphotyrosine protein phosphatase I" evidence="2">
    <location>
        <begin position="3"/>
        <end position="142"/>
    </location>
</feature>
<dbReference type="Gene3D" id="3.40.50.2300">
    <property type="match status" value="1"/>
</dbReference>